<keyword evidence="1" id="KW-0472">Membrane</keyword>
<evidence type="ECO:0000256" key="1">
    <source>
        <dbReference type="SAM" id="Phobius"/>
    </source>
</evidence>
<dbReference type="AlphaFoldDB" id="A0A839QTC3"/>
<evidence type="ECO:0000313" key="2">
    <source>
        <dbReference type="EMBL" id="MBB3022985.1"/>
    </source>
</evidence>
<name>A0A839QTC3_9MICO</name>
<dbReference type="Proteomes" id="UP000568050">
    <property type="component" value="Unassembled WGS sequence"/>
</dbReference>
<protein>
    <submittedName>
        <fullName evidence="2">Uncharacterized protein</fullName>
    </submittedName>
</protein>
<proteinExistence type="predicted"/>
<dbReference type="EMBL" id="JACHWP010000002">
    <property type="protein sequence ID" value="MBB3022985.1"/>
    <property type="molecule type" value="Genomic_DNA"/>
</dbReference>
<keyword evidence="1" id="KW-0812">Transmembrane</keyword>
<evidence type="ECO:0000313" key="3">
    <source>
        <dbReference type="Proteomes" id="UP000568050"/>
    </source>
</evidence>
<reference evidence="2 3" key="1">
    <citation type="submission" date="2020-08" db="EMBL/GenBank/DDBJ databases">
        <title>Sequencing the genomes of 1000 actinobacteria strains.</title>
        <authorList>
            <person name="Klenk H.-P."/>
        </authorList>
    </citation>
    <scope>NUCLEOTIDE SEQUENCE [LARGE SCALE GENOMIC DNA]</scope>
    <source>
        <strain evidence="2 3">DSM 23040</strain>
    </source>
</reference>
<gene>
    <name evidence="2" type="ORF">FHX50_001268</name>
</gene>
<sequence>MVALLVIVSLIALNIPSVKNFGELEFWFAMSSANSGIYSTSRMIFGLATPFWFLLVAIGWIVLRRSPHHMEQKRLHPEGRPCHMLPSVTRTSFFSSPRISVMVCSLPGCRPRTIAVRPLAEPTGI</sequence>
<keyword evidence="1" id="KW-1133">Transmembrane helix</keyword>
<feature type="transmembrane region" description="Helical" evidence="1">
    <location>
        <begin position="44"/>
        <end position="63"/>
    </location>
</feature>
<organism evidence="2 3">
    <name type="scientific">Helcobacillus massiliensis</name>
    <dbReference type="NCBI Taxonomy" id="521392"/>
    <lineage>
        <taxon>Bacteria</taxon>
        <taxon>Bacillati</taxon>
        <taxon>Actinomycetota</taxon>
        <taxon>Actinomycetes</taxon>
        <taxon>Micrococcales</taxon>
        <taxon>Dermabacteraceae</taxon>
        <taxon>Helcobacillus</taxon>
    </lineage>
</organism>
<comment type="caution">
    <text evidence="2">The sequence shown here is derived from an EMBL/GenBank/DDBJ whole genome shotgun (WGS) entry which is preliminary data.</text>
</comment>
<accession>A0A839QTC3</accession>
<keyword evidence="3" id="KW-1185">Reference proteome</keyword>